<dbReference type="EMBL" id="WTPX01000046">
    <property type="protein sequence ID" value="NNJ25689.1"/>
    <property type="molecule type" value="Genomic_DNA"/>
</dbReference>
<evidence type="ECO:0000259" key="2">
    <source>
        <dbReference type="SMART" id="SM00834"/>
    </source>
</evidence>
<feature type="domain" description="Putative regulatory protein FmdB zinc ribbon" evidence="2">
    <location>
        <begin position="1"/>
        <end position="42"/>
    </location>
</feature>
<dbReference type="PANTHER" id="PTHR34404:SF2">
    <property type="entry name" value="CONSERVED SERINE RICH PROTEIN"/>
    <property type="match status" value="1"/>
</dbReference>
<gene>
    <name evidence="3" type="ORF">LzC2_17620</name>
</gene>
<accession>A0ABX1VC51</accession>
<dbReference type="RefSeq" id="WP_171185958.1">
    <property type="nucleotide sequence ID" value="NZ_WTPX01000046.1"/>
</dbReference>
<reference evidence="3 4" key="1">
    <citation type="journal article" date="2020" name="Syst. Appl. Microbiol.">
        <title>Alienimonas chondri sp. nov., a novel planctomycete isolated from the biofilm of the red alga Chondrus crispus.</title>
        <authorList>
            <person name="Vitorino I."/>
            <person name="Albuquerque L."/>
            <person name="Wiegand S."/>
            <person name="Kallscheuer N."/>
            <person name="da Costa M.S."/>
            <person name="Lobo-da-Cunha A."/>
            <person name="Jogler C."/>
            <person name="Lage O.M."/>
        </authorList>
    </citation>
    <scope>NUCLEOTIDE SEQUENCE [LARGE SCALE GENOMIC DNA]</scope>
    <source>
        <strain evidence="3 4">LzC2</strain>
    </source>
</reference>
<protein>
    <recommendedName>
        <fullName evidence="2">Putative regulatory protein FmdB zinc ribbon domain-containing protein</fullName>
    </recommendedName>
</protein>
<evidence type="ECO:0000256" key="1">
    <source>
        <dbReference type="SAM" id="MobiDB-lite"/>
    </source>
</evidence>
<evidence type="ECO:0000313" key="3">
    <source>
        <dbReference type="EMBL" id="NNJ25689.1"/>
    </source>
</evidence>
<sequence length="98" mass="10633">MPTYDYKCRGCDHRWEEFQPITADPTQKCPGCGKKKAERIIGAGAGILFKGSGFYQTDYRSENYKKGASADKKSSEPKAEKKSDGGSKGGDAKASKSD</sequence>
<proteinExistence type="predicted"/>
<dbReference type="SMART" id="SM00834">
    <property type="entry name" value="CxxC_CXXC_SSSS"/>
    <property type="match status" value="1"/>
</dbReference>
<dbReference type="Pfam" id="PF09723">
    <property type="entry name" value="Zn_ribbon_8"/>
    <property type="match status" value="1"/>
</dbReference>
<evidence type="ECO:0000313" key="4">
    <source>
        <dbReference type="Proteomes" id="UP000609651"/>
    </source>
</evidence>
<keyword evidence="4" id="KW-1185">Reference proteome</keyword>
<comment type="caution">
    <text evidence="3">The sequence shown here is derived from an EMBL/GenBank/DDBJ whole genome shotgun (WGS) entry which is preliminary data.</text>
</comment>
<dbReference type="InterPro" id="IPR013429">
    <property type="entry name" value="Regulatory_FmdB_Zinc_ribbon"/>
</dbReference>
<dbReference type="NCBIfam" id="TIGR02605">
    <property type="entry name" value="CxxC_CxxC_SSSS"/>
    <property type="match status" value="1"/>
</dbReference>
<dbReference type="Proteomes" id="UP000609651">
    <property type="component" value="Unassembled WGS sequence"/>
</dbReference>
<dbReference type="PANTHER" id="PTHR34404">
    <property type="entry name" value="REGULATORY PROTEIN, FMDB FAMILY"/>
    <property type="match status" value="1"/>
</dbReference>
<name>A0ABX1VC51_9PLAN</name>
<organism evidence="3 4">
    <name type="scientific">Alienimonas chondri</name>
    <dbReference type="NCBI Taxonomy" id="2681879"/>
    <lineage>
        <taxon>Bacteria</taxon>
        <taxon>Pseudomonadati</taxon>
        <taxon>Planctomycetota</taxon>
        <taxon>Planctomycetia</taxon>
        <taxon>Planctomycetales</taxon>
        <taxon>Planctomycetaceae</taxon>
        <taxon>Alienimonas</taxon>
    </lineage>
</organism>
<feature type="region of interest" description="Disordered" evidence="1">
    <location>
        <begin position="64"/>
        <end position="98"/>
    </location>
</feature>